<dbReference type="KEGG" id="svn:CP980_04535"/>
<dbReference type="AlphaFoldDB" id="A0A5J6J458"/>
<accession>A0A5J6J458</accession>
<evidence type="ECO:0000256" key="1">
    <source>
        <dbReference type="SAM" id="MobiDB-lite"/>
    </source>
</evidence>
<gene>
    <name evidence="2" type="ORF">CP980_04535</name>
</gene>
<evidence type="ECO:0000313" key="3">
    <source>
        <dbReference type="Proteomes" id="UP000325563"/>
    </source>
</evidence>
<organism evidence="2 3">
    <name type="scientific">Streptomyces vinaceus</name>
    <dbReference type="NCBI Taxonomy" id="1960"/>
    <lineage>
        <taxon>Bacteria</taxon>
        <taxon>Bacillati</taxon>
        <taxon>Actinomycetota</taxon>
        <taxon>Actinomycetes</taxon>
        <taxon>Kitasatosporales</taxon>
        <taxon>Streptomycetaceae</taxon>
        <taxon>Streptomyces</taxon>
    </lineage>
</organism>
<dbReference type="RefSeq" id="WP_150492694.1">
    <property type="nucleotide sequence ID" value="NZ_BNBW01000001.1"/>
</dbReference>
<keyword evidence="3" id="KW-1185">Reference proteome</keyword>
<feature type="region of interest" description="Disordered" evidence="1">
    <location>
        <begin position="177"/>
        <end position="207"/>
    </location>
</feature>
<reference evidence="2 3" key="1">
    <citation type="submission" date="2017-09" db="EMBL/GenBank/DDBJ databases">
        <authorList>
            <person name="Lee N."/>
            <person name="Cho B.-K."/>
        </authorList>
    </citation>
    <scope>NUCLEOTIDE SEQUENCE [LARGE SCALE GENOMIC DNA]</scope>
    <source>
        <strain evidence="2 3">ATCC 27476</strain>
    </source>
</reference>
<feature type="compositionally biased region" description="Basic residues" evidence="1">
    <location>
        <begin position="183"/>
        <end position="200"/>
    </location>
</feature>
<proteinExistence type="predicted"/>
<evidence type="ECO:0000313" key="2">
    <source>
        <dbReference type="EMBL" id="QEV44431.1"/>
    </source>
</evidence>
<dbReference type="Proteomes" id="UP000325563">
    <property type="component" value="Chromosome"/>
</dbReference>
<dbReference type="GeneID" id="95609831"/>
<name>A0A5J6J458_STRVI</name>
<sequence>METHAHSTEAPSSPGRQRLLTIYLNDHLAGAGSGVSLIRRMARTQRGTPAGPALAELAGEIAEDRDSLREIMTALDVPARWPGVIMGRLAEKAARAKPNGRLAGRSPLSDVLELEAMRLGVEGKASLWRSLRTLAGNGTPLDPAAVGRLLDRAERQAAVLERLRVDAVARTFAGGAEAPARAGRGRGRSRSRGIARHPLSRRAGWTS</sequence>
<protein>
    <submittedName>
        <fullName evidence="2">Uncharacterized protein</fullName>
    </submittedName>
</protein>
<dbReference type="EMBL" id="CP023692">
    <property type="protein sequence ID" value="QEV44431.1"/>
    <property type="molecule type" value="Genomic_DNA"/>
</dbReference>